<comment type="caution">
    <text evidence="8">The sequence shown here is derived from an EMBL/GenBank/DDBJ whole genome shotgun (WGS) entry which is preliminary data.</text>
</comment>
<dbReference type="PATRIC" id="fig|218284.4.peg.1634"/>
<dbReference type="PANTHER" id="PTHR42800:SF1">
    <property type="entry name" value="EXOINULINASE INUD (AFU_ORTHOLOGUE AFUA_5G00480)"/>
    <property type="match status" value="1"/>
</dbReference>
<dbReference type="CDD" id="cd18622">
    <property type="entry name" value="GH32_Inu-like"/>
    <property type="match status" value="1"/>
</dbReference>
<dbReference type="AlphaFoldDB" id="A0A0P6VZ73"/>
<dbReference type="Pfam" id="PF00251">
    <property type="entry name" value="Glyco_hydro_32N"/>
    <property type="match status" value="1"/>
</dbReference>
<evidence type="ECO:0000259" key="6">
    <source>
        <dbReference type="Pfam" id="PF00251"/>
    </source>
</evidence>
<dbReference type="GO" id="GO:0004575">
    <property type="term" value="F:sucrose alpha-glucosidase activity"/>
    <property type="evidence" value="ECO:0007669"/>
    <property type="project" value="TreeGrafter"/>
</dbReference>
<dbReference type="PANTHER" id="PTHR42800">
    <property type="entry name" value="EXOINULINASE INUD (AFU_ORTHOLOGUE AFUA_5G00480)"/>
    <property type="match status" value="1"/>
</dbReference>
<sequence>MTNNYQEKMSLYSETYRPQFHFTPKEKWLNDPNGMVYFEGEYHLFFQYHPHGTTWGPMHWGHAVSHDLLHWEELPIALYPDEHGAIFSGSCVVDWKNTTGFFEKGNGGLVAIYTNADTYPESDRPRQRQSLAYSHDNGRTWETYEGNPVLSDEDITDYRDPKVFWHVESERWVMVLATGQTITIYTSPNLIDWEFASEFGQNEGAHFGVWECPDLFPLMVDGNPDHMKWVMLVSIGDNPDFKEGSRTQYFVGEFDGKTFLNHHDADAILWLDHGRDNYAGVSWSDIPEENGRRIYLGWMNNWRYANQVPTETWRGAMTLPRELTLISTAGGVQLLQKPVSEIHSIRKESKVTKVIELTEEAYLVEGNHELMEVNLVVTLEAAKEFNLAIHHSSEEKTNIRYNRITHLLSVDRTQSGEIGFSESFPAISECPVALMDDTLSLQLFLDSSSLEVFAEGGRGALTNLIFPRGINHTLSLTAIGGGAQVEELSVTELSSIWEKGVCAYE</sequence>
<dbReference type="GO" id="GO:0005987">
    <property type="term" value="P:sucrose catabolic process"/>
    <property type="evidence" value="ECO:0007669"/>
    <property type="project" value="TreeGrafter"/>
</dbReference>
<proteinExistence type="inferred from homology"/>
<dbReference type="FunFam" id="2.115.10.20:FF:000003">
    <property type="entry name" value="Levanbiose-producing levanase"/>
    <property type="match status" value="1"/>
</dbReference>
<dbReference type="InterPro" id="IPR001362">
    <property type="entry name" value="Glyco_hydro_32"/>
</dbReference>
<dbReference type="PROSITE" id="PS00609">
    <property type="entry name" value="GLYCOSYL_HYDROL_F32"/>
    <property type="match status" value="1"/>
</dbReference>
<dbReference type="GO" id="GO:0005737">
    <property type="term" value="C:cytoplasm"/>
    <property type="evidence" value="ECO:0007669"/>
    <property type="project" value="TreeGrafter"/>
</dbReference>
<dbReference type="Proteomes" id="UP000050398">
    <property type="component" value="Unassembled WGS sequence"/>
</dbReference>
<name>A0A0P6VZ73_9BACI</name>
<dbReference type="SMART" id="SM00640">
    <property type="entry name" value="Glyco_32"/>
    <property type="match status" value="1"/>
</dbReference>
<comment type="similarity">
    <text evidence="1 5">Belongs to the glycosyl hydrolase 32 family.</text>
</comment>
<evidence type="ECO:0000256" key="3">
    <source>
        <dbReference type="ARBA" id="ARBA00023277"/>
    </source>
</evidence>
<dbReference type="InterPro" id="IPR013189">
    <property type="entry name" value="Glyco_hydro_32_C"/>
</dbReference>
<feature type="domain" description="Glycosyl hydrolase family 32 N-terminal" evidence="6">
    <location>
        <begin position="21"/>
        <end position="338"/>
    </location>
</feature>
<dbReference type="Gene3D" id="2.115.10.20">
    <property type="entry name" value="Glycosyl hydrolase domain, family 43"/>
    <property type="match status" value="1"/>
</dbReference>
<evidence type="ECO:0000256" key="1">
    <source>
        <dbReference type="ARBA" id="ARBA00009902"/>
    </source>
</evidence>
<protein>
    <submittedName>
        <fullName evidence="8">Glycoside hydrolase</fullName>
    </submittedName>
</protein>
<evidence type="ECO:0000256" key="5">
    <source>
        <dbReference type="RuleBase" id="RU362110"/>
    </source>
</evidence>
<dbReference type="InterPro" id="IPR018053">
    <property type="entry name" value="Glyco_hydro_32_AS"/>
</dbReference>
<evidence type="ECO:0000256" key="4">
    <source>
        <dbReference type="ARBA" id="ARBA00023295"/>
    </source>
</evidence>
<evidence type="ECO:0000313" key="9">
    <source>
        <dbReference type="Proteomes" id="UP000050398"/>
    </source>
</evidence>
<accession>A0A0P6VZ73</accession>
<dbReference type="EMBL" id="LIXZ01000016">
    <property type="protein sequence ID" value="KPL58339.1"/>
    <property type="molecule type" value="Genomic_DNA"/>
</dbReference>
<gene>
    <name evidence="8" type="ORF">AM506_17100</name>
</gene>
<dbReference type="SUPFAM" id="SSF75005">
    <property type="entry name" value="Arabinanase/levansucrase/invertase"/>
    <property type="match status" value="1"/>
</dbReference>
<evidence type="ECO:0000256" key="2">
    <source>
        <dbReference type="ARBA" id="ARBA00022801"/>
    </source>
</evidence>
<reference evidence="8 9" key="1">
    <citation type="submission" date="2015-08" db="EMBL/GenBank/DDBJ databases">
        <title>Draft Genome Sequence of Bacillus vietnamensis UCD-SED5.</title>
        <authorList>
            <person name="Lee R.D."/>
            <person name="Jospin G."/>
            <person name="Lang J.M."/>
            <person name="Coil D.A."/>
            <person name="Eisen J.A."/>
        </authorList>
    </citation>
    <scope>NUCLEOTIDE SEQUENCE [LARGE SCALE GENOMIC DNA]</scope>
    <source>
        <strain evidence="8 9">UCD-SED5</strain>
    </source>
</reference>
<dbReference type="SUPFAM" id="SSF49899">
    <property type="entry name" value="Concanavalin A-like lectins/glucanases"/>
    <property type="match status" value="1"/>
</dbReference>
<dbReference type="RefSeq" id="WP_060673698.1">
    <property type="nucleotide sequence ID" value="NZ_LIXZ01000016.1"/>
</dbReference>
<dbReference type="InterPro" id="IPR013148">
    <property type="entry name" value="Glyco_hydro_32_N"/>
</dbReference>
<evidence type="ECO:0000259" key="7">
    <source>
        <dbReference type="Pfam" id="PF08244"/>
    </source>
</evidence>
<keyword evidence="4 5" id="KW-0326">Glycosidase</keyword>
<dbReference type="InterPro" id="IPR023296">
    <property type="entry name" value="Glyco_hydro_beta-prop_sf"/>
</dbReference>
<dbReference type="Gene3D" id="2.60.120.560">
    <property type="entry name" value="Exo-inulinase, domain 1"/>
    <property type="match status" value="1"/>
</dbReference>
<feature type="domain" description="Glycosyl hydrolase family 32 C-terminal" evidence="7">
    <location>
        <begin position="342"/>
        <end position="491"/>
    </location>
</feature>
<keyword evidence="2 5" id="KW-0378">Hydrolase</keyword>
<organism evidence="8 9">
    <name type="scientific">Rossellomorea vietnamensis</name>
    <dbReference type="NCBI Taxonomy" id="218284"/>
    <lineage>
        <taxon>Bacteria</taxon>
        <taxon>Bacillati</taxon>
        <taxon>Bacillota</taxon>
        <taxon>Bacilli</taxon>
        <taxon>Bacillales</taxon>
        <taxon>Bacillaceae</taxon>
        <taxon>Rossellomorea</taxon>
    </lineage>
</organism>
<evidence type="ECO:0000313" key="8">
    <source>
        <dbReference type="EMBL" id="KPL58339.1"/>
    </source>
</evidence>
<dbReference type="InterPro" id="IPR013320">
    <property type="entry name" value="ConA-like_dom_sf"/>
</dbReference>
<dbReference type="Pfam" id="PF08244">
    <property type="entry name" value="Glyco_hydro_32C"/>
    <property type="match status" value="1"/>
</dbReference>
<keyword evidence="3" id="KW-0119">Carbohydrate metabolism</keyword>